<name>A0A1U7LTD4_NEOID</name>
<dbReference type="SMART" id="SM01050">
    <property type="entry name" value="CactinC_cactus"/>
    <property type="match status" value="1"/>
</dbReference>
<dbReference type="GO" id="GO:0005681">
    <property type="term" value="C:spliceosomal complex"/>
    <property type="evidence" value="ECO:0007669"/>
    <property type="project" value="TreeGrafter"/>
</dbReference>
<organism evidence="5 6">
    <name type="scientific">Neolecta irregularis (strain DAH-3)</name>
    <dbReference type="NCBI Taxonomy" id="1198029"/>
    <lineage>
        <taxon>Eukaryota</taxon>
        <taxon>Fungi</taxon>
        <taxon>Dikarya</taxon>
        <taxon>Ascomycota</taxon>
        <taxon>Taphrinomycotina</taxon>
        <taxon>Neolectales</taxon>
        <taxon>Neolectaceae</taxon>
        <taxon>Neolecta</taxon>
    </lineage>
</organism>
<reference evidence="5 6" key="1">
    <citation type="submission" date="2016-04" db="EMBL/GenBank/DDBJ databases">
        <title>Evolutionary innovation and constraint leading to complex multicellularity in the Ascomycota.</title>
        <authorList>
            <person name="Cisse O."/>
            <person name="Nguyen A."/>
            <person name="Hewitt D.A."/>
            <person name="Jedd G."/>
            <person name="Stajich J.E."/>
        </authorList>
    </citation>
    <scope>NUCLEOTIDE SEQUENCE [LARGE SCALE GENOMIC DNA]</scope>
    <source>
        <strain evidence="5 6">DAH-3</strain>
    </source>
</reference>
<dbReference type="Proteomes" id="UP000186594">
    <property type="component" value="Unassembled WGS sequence"/>
</dbReference>
<dbReference type="EMBL" id="LXFE01000289">
    <property type="protein sequence ID" value="OLL25889.1"/>
    <property type="molecule type" value="Genomic_DNA"/>
</dbReference>
<dbReference type="InterPro" id="IPR019134">
    <property type="entry name" value="Cactin_C"/>
</dbReference>
<dbReference type="GO" id="GO:0045292">
    <property type="term" value="P:mRNA cis splicing, via spliceosome"/>
    <property type="evidence" value="ECO:0007669"/>
    <property type="project" value="EnsemblFungi"/>
</dbReference>
<evidence type="ECO:0000256" key="1">
    <source>
        <dbReference type="ARBA" id="ARBA00006895"/>
    </source>
</evidence>
<dbReference type="GO" id="GO:0005737">
    <property type="term" value="C:cytoplasm"/>
    <property type="evidence" value="ECO:0007669"/>
    <property type="project" value="TreeGrafter"/>
</dbReference>
<dbReference type="PANTHER" id="PTHR21737">
    <property type="entry name" value="POLYGLUTAMINE BINDING PROTEIN 1/MARVEL MEMBRANE-ASSOCIATING DOMAIN CONTAINING 3"/>
    <property type="match status" value="1"/>
</dbReference>
<accession>A0A1U7LTD4</accession>
<evidence type="ECO:0000259" key="3">
    <source>
        <dbReference type="Pfam" id="PF09732"/>
    </source>
</evidence>
<dbReference type="GO" id="GO:0000380">
    <property type="term" value="P:alternative mRNA splicing, via spliceosome"/>
    <property type="evidence" value="ECO:0007669"/>
    <property type="project" value="EnsemblFungi"/>
</dbReference>
<dbReference type="OMA" id="HIDFWND"/>
<dbReference type="InterPro" id="IPR018816">
    <property type="entry name" value="Cactin_central"/>
</dbReference>
<gene>
    <name evidence="5" type="ORF">NEOLI_004507</name>
</gene>
<comment type="similarity">
    <text evidence="1">Belongs to the CACTIN family.</text>
</comment>
<proteinExistence type="inferred from homology"/>
<dbReference type="STRING" id="1198029.A0A1U7LTD4"/>
<feature type="domain" description="Splicing factor Cactin C-terminal" evidence="3">
    <location>
        <begin position="355"/>
        <end position="489"/>
    </location>
</feature>
<dbReference type="OrthoDB" id="265955at2759"/>
<evidence type="ECO:0000256" key="2">
    <source>
        <dbReference type="ARBA" id="ARBA00034534"/>
    </source>
</evidence>
<dbReference type="Pfam" id="PF10312">
    <property type="entry name" value="Cactin_mid"/>
    <property type="match status" value="1"/>
</dbReference>
<comment type="caution">
    <text evidence="5">The sequence shown here is derived from an EMBL/GenBank/DDBJ whole genome shotgun (WGS) entry which is preliminary data.</text>
</comment>
<dbReference type="AlphaFoldDB" id="A0A1U7LTD4"/>
<protein>
    <recommendedName>
        <fullName evidence="2">Splicing factor Cactin</fullName>
    </recommendedName>
</protein>
<dbReference type="PANTHER" id="PTHR21737:SF4">
    <property type="entry name" value="SPLICING FACTOR CACTIN"/>
    <property type="match status" value="1"/>
</dbReference>
<evidence type="ECO:0000313" key="6">
    <source>
        <dbReference type="Proteomes" id="UP000186594"/>
    </source>
</evidence>
<dbReference type="Pfam" id="PF09732">
    <property type="entry name" value="CactinC_cactus"/>
    <property type="match status" value="1"/>
</dbReference>
<feature type="domain" description="Splicing factor cactin central" evidence="4">
    <location>
        <begin position="21"/>
        <end position="208"/>
    </location>
</feature>
<evidence type="ECO:0000313" key="5">
    <source>
        <dbReference type="EMBL" id="OLL25889.1"/>
    </source>
</evidence>
<evidence type="ECO:0000259" key="4">
    <source>
        <dbReference type="Pfam" id="PF10312"/>
    </source>
</evidence>
<keyword evidence="6" id="KW-1185">Reference proteome</keyword>
<sequence length="489" mass="57383">MFNRKRSRSPSLTNIRQKSLQDAELTRQWVAGEDDFVLKQSRKRAEIRVRENRAKPIDLLAIQLRLIDINREPEVDDELENVEYEILDPVEVIEGLSFNELSSLKEEVIEQNKLERVKVNLAFWKCVLSICEDILSRATSDQRAARAVNNVASDITRLFSTKSLTELGKVENQIEEKLRSNEPIDVDYWEQLLKHLRVWKAKAKLRELYNMISRNRMEEVRRRQRNEGRRVQEEFRREISKAKLQKPITVFKDMDPAPVADPGIFTITSEADHAGRIAFLRSKHAKNQFIPKKNPVQAINANLTGLAKSVLTSEEEFSRQTQALIIKESENIGNEENEEETFSTEADIPINTPDWADKYRPRKPRYFNRVQLGFEWNKYNQTHYDADNPPPKVVQGYKFNIFYPDLLDPSKAPTYRIERDSKKPKGGFRIEDETCVLRFIAGPPYQDIAFRIVDNDWDYSSKRDRGFKCAFEKGVLQLHFHFKRIFYRK</sequence>